<dbReference type="EMBL" id="QYYA01000001">
    <property type="protein sequence ID" value="RJG20064.1"/>
    <property type="molecule type" value="Genomic_DNA"/>
</dbReference>
<name>A0A418Y3E0_9GAMM</name>
<dbReference type="Proteomes" id="UP000283734">
    <property type="component" value="Unassembled WGS sequence"/>
</dbReference>
<keyword evidence="1" id="KW-0812">Transmembrane</keyword>
<keyword evidence="1" id="KW-0472">Membrane</keyword>
<keyword evidence="3" id="KW-1185">Reference proteome</keyword>
<keyword evidence="1" id="KW-1133">Transmembrane helix</keyword>
<gene>
    <name evidence="2" type="ORF">D4A39_04335</name>
</gene>
<comment type="caution">
    <text evidence="2">The sequence shown here is derived from an EMBL/GenBank/DDBJ whole genome shotgun (WGS) entry which is preliminary data.</text>
</comment>
<evidence type="ECO:0000313" key="2">
    <source>
        <dbReference type="EMBL" id="RJG20064.1"/>
    </source>
</evidence>
<dbReference type="OrthoDB" id="9812349at2"/>
<sequence>MDNLYKGPEIKPGYLGKGTIVYEPISPLSLTQRLGRLRYACYQFCSSLIAILLMALSWVVSASPAVPAWLGYLVTGVVALLAIVYLTGLMVRRLHDIERSGWWTLLVLVPGINLPFQLYLYLADGSSMMNRYGTPNPPPGALVKVFGGLFWVWNVLVLTFLTALVFLQWWQPDWIAGALERLPLGSIPRLPVGQQYH</sequence>
<dbReference type="GO" id="GO:0005886">
    <property type="term" value="C:plasma membrane"/>
    <property type="evidence" value="ECO:0007669"/>
    <property type="project" value="TreeGrafter"/>
</dbReference>
<dbReference type="RefSeq" id="WP_119917555.1">
    <property type="nucleotide sequence ID" value="NZ_QYYA01000001.1"/>
</dbReference>
<feature type="transmembrane region" description="Helical" evidence="1">
    <location>
        <begin position="66"/>
        <end position="90"/>
    </location>
</feature>
<dbReference type="InterPro" id="IPR008523">
    <property type="entry name" value="DUF805"/>
</dbReference>
<proteinExistence type="predicted"/>
<accession>A0A418Y3E0</accession>
<feature type="transmembrane region" description="Helical" evidence="1">
    <location>
        <begin position="142"/>
        <end position="167"/>
    </location>
</feature>
<dbReference type="Pfam" id="PF05656">
    <property type="entry name" value="DUF805"/>
    <property type="match status" value="1"/>
</dbReference>
<protein>
    <submittedName>
        <fullName evidence="2">DUF805 domain-containing protein</fullName>
    </submittedName>
</protein>
<organism evidence="2 3">
    <name type="scientific">Alcanivorax profundi</name>
    <dbReference type="NCBI Taxonomy" id="2338368"/>
    <lineage>
        <taxon>Bacteria</taxon>
        <taxon>Pseudomonadati</taxon>
        <taxon>Pseudomonadota</taxon>
        <taxon>Gammaproteobacteria</taxon>
        <taxon>Oceanospirillales</taxon>
        <taxon>Alcanivoracaceae</taxon>
        <taxon>Alcanivorax</taxon>
    </lineage>
</organism>
<feature type="transmembrane region" description="Helical" evidence="1">
    <location>
        <begin position="39"/>
        <end position="60"/>
    </location>
</feature>
<dbReference type="AlphaFoldDB" id="A0A418Y3E0"/>
<dbReference type="PANTHER" id="PTHR34980">
    <property type="entry name" value="INNER MEMBRANE PROTEIN-RELATED-RELATED"/>
    <property type="match status" value="1"/>
</dbReference>
<reference evidence="2 3" key="1">
    <citation type="submission" date="2018-09" db="EMBL/GenBank/DDBJ databases">
        <title>Alcanivorax profundi sp. nov., isolated from 1000 m-depth seawater of the Mariana Trench.</title>
        <authorList>
            <person name="Liu J."/>
        </authorList>
    </citation>
    <scope>NUCLEOTIDE SEQUENCE [LARGE SCALE GENOMIC DNA]</scope>
    <source>
        <strain evidence="2 3">MTEO17</strain>
    </source>
</reference>
<evidence type="ECO:0000256" key="1">
    <source>
        <dbReference type="SAM" id="Phobius"/>
    </source>
</evidence>
<feature type="transmembrane region" description="Helical" evidence="1">
    <location>
        <begin position="102"/>
        <end position="122"/>
    </location>
</feature>
<evidence type="ECO:0000313" key="3">
    <source>
        <dbReference type="Proteomes" id="UP000283734"/>
    </source>
</evidence>
<dbReference type="PANTHER" id="PTHR34980:SF3">
    <property type="entry name" value="BLR8105 PROTEIN"/>
    <property type="match status" value="1"/>
</dbReference>